<dbReference type="Gene3D" id="2.120.10.30">
    <property type="entry name" value="TolB, C-terminal domain"/>
    <property type="match status" value="1"/>
</dbReference>
<dbReference type="PRINTS" id="PR01791">
    <property type="entry name" value="REGUCALCIN"/>
</dbReference>
<keyword evidence="10 15" id="KW-0479">Metal-binding</keyword>
<feature type="binding site" evidence="15">
    <location>
        <position position="197"/>
    </location>
    <ligand>
        <name>a divalent metal cation</name>
        <dbReference type="ChEBI" id="CHEBI:60240"/>
    </ligand>
</feature>
<keyword evidence="15" id="KW-0862">Zinc</keyword>
<evidence type="ECO:0000256" key="3">
    <source>
        <dbReference type="ARBA" id="ARBA00001936"/>
    </source>
</evidence>
<sequence length="291" mass="31252">MEPVQVVLDAKVMLGEGPSWESDGKRLYWVDIVGKQLHVYDPQTDSDEAFDIGQMIGAVVPRKSGGVVLALQNGFHTYDFETKQLTLIGDPEEGISNTRFNDGKCDAAGRFWAGTMSMDGTPGLGSLYCLDTDGSIRKVFGNVTCSNGIAWNPDNTVMYYIDSPTRQVVAYDFELATGSLSNPRVAVQLSEDDGVPDGMTSDEDGMLWVAVWGGWRVSRYNPATGEQLTKVDVPAEQSSSCAFAGEGLDVLYITSARTGISEEGLAAQPLAGGLFRVKTDVKGAPTYAYGG</sequence>
<feature type="binding site" evidence="15">
    <location>
        <position position="101"/>
    </location>
    <ligand>
        <name>substrate</name>
    </ligand>
</feature>
<evidence type="ECO:0000256" key="8">
    <source>
        <dbReference type="ARBA" id="ARBA00016808"/>
    </source>
</evidence>
<evidence type="ECO:0000256" key="9">
    <source>
        <dbReference type="ARBA" id="ARBA00022490"/>
    </source>
</evidence>
<dbReference type="PRINTS" id="PR01790">
    <property type="entry name" value="SMP30FAMILY"/>
</dbReference>
<evidence type="ECO:0000256" key="10">
    <source>
        <dbReference type="ARBA" id="ARBA00022723"/>
    </source>
</evidence>
<comment type="subcellular location">
    <subcellularLocation>
        <location evidence="5">Cytoplasm</location>
    </subcellularLocation>
</comment>
<evidence type="ECO:0000256" key="14">
    <source>
        <dbReference type="PIRSR" id="PIRSR605511-1"/>
    </source>
</evidence>
<feature type="binding site" evidence="15">
    <location>
        <position position="16"/>
    </location>
    <ligand>
        <name>a divalent metal cation</name>
        <dbReference type="ChEBI" id="CHEBI:60240"/>
    </ligand>
</feature>
<keyword evidence="11" id="KW-0378">Hydrolase</keyword>
<evidence type="ECO:0000313" key="18">
    <source>
        <dbReference type="Proteomes" id="UP000250369"/>
    </source>
</evidence>
<evidence type="ECO:0000313" key="17">
    <source>
        <dbReference type="EMBL" id="RAV12133.1"/>
    </source>
</evidence>
<comment type="similarity">
    <text evidence="6">Belongs to the SMP-30/CGR1 family.</text>
</comment>
<protein>
    <recommendedName>
        <fullName evidence="8">Regucalcin</fullName>
        <ecNumber evidence="7">3.1.1.17</ecNumber>
    </recommendedName>
    <alternativeName>
        <fullName evidence="13">Gluconolactonase</fullName>
    </alternativeName>
</protein>
<gene>
    <name evidence="17" type="ORF">DQG23_34975</name>
</gene>
<dbReference type="SUPFAM" id="SSF63829">
    <property type="entry name" value="Calcium-dependent phosphotriesterase"/>
    <property type="match status" value="1"/>
</dbReference>
<reference evidence="17 18" key="1">
    <citation type="journal article" date="2009" name="Int. J. Syst. Evol. Microbiol.">
        <title>Paenibacillus contaminans sp. nov., isolated from a contaminated laboratory plate.</title>
        <authorList>
            <person name="Chou J.H."/>
            <person name="Lee J.H."/>
            <person name="Lin M.C."/>
            <person name="Chang P.S."/>
            <person name="Arun A.B."/>
            <person name="Young C.C."/>
            <person name="Chen W.M."/>
        </authorList>
    </citation>
    <scope>NUCLEOTIDE SEQUENCE [LARGE SCALE GENOMIC DNA]</scope>
    <source>
        <strain evidence="17 18">CKOBP-6</strain>
    </source>
</reference>
<comment type="cofactor">
    <cofactor evidence="15">
        <name>Zn(2+)</name>
        <dbReference type="ChEBI" id="CHEBI:29105"/>
    </cofactor>
    <text evidence="15">Binds 1 divalent metal cation per subunit.</text>
</comment>
<dbReference type="PANTHER" id="PTHR10907:SF47">
    <property type="entry name" value="REGUCALCIN"/>
    <property type="match status" value="1"/>
</dbReference>
<dbReference type="PANTHER" id="PTHR10907">
    <property type="entry name" value="REGUCALCIN"/>
    <property type="match status" value="1"/>
</dbReference>
<dbReference type="GO" id="GO:0005737">
    <property type="term" value="C:cytoplasm"/>
    <property type="evidence" value="ECO:0007669"/>
    <property type="project" value="UniProtKB-SubCell"/>
</dbReference>
<evidence type="ECO:0000256" key="13">
    <source>
        <dbReference type="ARBA" id="ARBA00032464"/>
    </source>
</evidence>
<dbReference type="GO" id="GO:0005509">
    <property type="term" value="F:calcium ion binding"/>
    <property type="evidence" value="ECO:0007669"/>
    <property type="project" value="InterPro"/>
</dbReference>
<dbReference type="InterPro" id="IPR011042">
    <property type="entry name" value="6-blade_b-propeller_TolB-like"/>
</dbReference>
<dbReference type="OrthoDB" id="2633250at2"/>
<evidence type="ECO:0000259" key="16">
    <source>
        <dbReference type="Pfam" id="PF08450"/>
    </source>
</evidence>
<dbReference type="GO" id="GO:0004341">
    <property type="term" value="F:gluconolactonase activity"/>
    <property type="evidence" value="ECO:0007669"/>
    <property type="project" value="UniProtKB-EC"/>
</dbReference>
<evidence type="ECO:0000256" key="6">
    <source>
        <dbReference type="ARBA" id="ARBA00008853"/>
    </source>
</evidence>
<keyword evidence="18" id="KW-1185">Reference proteome</keyword>
<dbReference type="InterPro" id="IPR013658">
    <property type="entry name" value="SGL"/>
</dbReference>
<evidence type="ECO:0000256" key="12">
    <source>
        <dbReference type="ARBA" id="ARBA00022837"/>
    </source>
</evidence>
<dbReference type="EMBL" id="QMFB01000034">
    <property type="protein sequence ID" value="RAV12133.1"/>
    <property type="molecule type" value="Genomic_DNA"/>
</dbReference>
<evidence type="ECO:0000256" key="7">
    <source>
        <dbReference type="ARBA" id="ARBA00013227"/>
    </source>
</evidence>
<feature type="active site" description="Proton donor/acceptor" evidence="14">
    <location>
        <position position="197"/>
    </location>
</feature>
<dbReference type="FunFam" id="2.120.10.30:FF:000027">
    <property type="entry name" value="Regucalcin homologue"/>
    <property type="match status" value="1"/>
</dbReference>
<comment type="cofactor">
    <cofactor evidence="4">
        <name>Mg(2+)</name>
        <dbReference type="ChEBI" id="CHEBI:18420"/>
    </cofactor>
</comment>
<accession>A0A329M0C4</accession>
<keyword evidence="9" id="KW-0963">Cytoplasm</keyword>
<evidence type="ECO:0000256" key="11">
    <source>
        <dbReference type="ARBA" id="ARBA00022801"/>
    </source>
</evidence>
<dbReference type="InterPro" id="IPR005511">
    <property type="entry name" value="SMP-30"/>
</dbReference>
<dbReference type="InterPro" id="IPR008367">
    <property type="entry name" value="Regucalcin"/>
</dbReference>
<dbReference type="AlphaFoldDB" id="A0A329M0C4"/>
<proteinExistence type="inferred from homology"/>
<feature type="binding site" evidence="15">
    <location>
        <position position="99"/>
    </location>
    <ligand>
        <name>substrate</name>
    </ligand>
</feature>
<evidence type="ECO:0000256" key="1">
    <source>
        <dbReference type="ARBA" id="ARBA00001589"/>
    </source>
</evidence>
<keyword evidence="12" id="KW-0106">Calcium</keyword>
<comment type="caution">
    <text evidence="17">The sequence shown here is derived from an EMBL/GenBank/DDBJ whole genome shotgun (WGS) entry which is preliminary data.</text>
</comment>
<dbReference type="Proteomes" id="UP000250369">
    <property type="component" value="Unassembled WGS sequence"/>
</dbReference>
<feature type="binding site" evidence="15">
    <location>
        <position position="119"/>
    </location>
    <ligand>
        <name>substrate</name>
    </ligand>
</feature>
<evidence type="ECO:0000256" key="4">
    <source>
        <dbReference type="ARBA" id="ARBA00001946"/>
    </source>
</evidence>
<feature type="domain" description="SMP-30/Gluconolactonase/LRE-like region" evidence="16">
    <location>
        <begin position="14"/>
        <end position="257"/>
    </location>
</feature>
<evidence type="ECO:0000256" key="15">
    <source>
        <dbReference type="PIRSR" id="PIRSR605511-2"/>
    </source>
</evidence>
<dbReference type="GO" id="GO:0019853">
    <property type="term" value="P:L-ascorbic acid biosynthetic process"/>
    <property type="evidence" value="ECO:0007669"/>
    <property type="project" value="TreeGrafter"/>
</dbReference>
<dbReference type="Pfam" id="PF08450">
    <property type="entry name" value="SGL"/>
    <property type="match status" value="1"/>
</dbReference>
<dbReference type="RefSeq" id="WP_113035680.1">
    <property type="nucleotide sequence ID" value="NZ_QMFB01000034.1"/>
</dbReference>
<organism evidence="17 18">
    <name type="scientific">Paenibacillus contaminans</name>
    <dbReference type="NCBI Taxonomy" id="450362"/>
    <lineage>
        <taxon>Bacteria</taxon>
        <taxon>Bacillati</taxon>
        <taxon>Bacillota</taxon>
        <taxon>Bacilli</taxon>
        <taxon>Bacillales</taxon>
        <taxon>Paenibacillaceae</taxon>
        <taxon>Paenibacillus</taxon>
    </lineage>
</organism>
<dbReference type="EC" id="3.1.1.17" evidence="7"/>
<comment type="catalytic activity">
    <reaction evidence="1">
        <text>D-glucono-1,5-lactone + H2O = D-gluconate + H(+)</text>
        <dbReference type="Rhea" id="RHEA:10440"/>
        <dbReference type="ChEBI" id="CHEBI:15377"/>
        <dbReference type="ChEBI" id="CHEBI:15378"/>
        <dbReference type="ChEBI" id="CHEBI:16217"/>
        <dbReference type="ChEBI" id="CHEBI:18391"/>
        <dbReference type="EC" id="3.1.1.17"/>
    </reaction>
</comment>
<feature type="binding site" evidence="15">
    <location>
        <position position="147"/>
    </location>
    <ligand>
        <name>a divalent metal cation</name>
        <dbReference type="ChEBI" id="CHEBI:60240"/>
    </ligand>
</feature>
<evidence type="ECO:0000256" key="5">
    <source>
        <dbReference type="ARBA" id="ARBA00004496"/>
    </source>
</evidence>
<name>A0A329M0C4_9BACL</name>
<comment type="cofactor">
    <cofactor evidence="2">
        <name>Ca(2+)</name>
        <dbReference type="ChEBI" id="CHEBI:29108"/>
    </cofactor>
</comment>
<comment type="cofactor">
    <cofactor evidence="3">
        <name>Mn(2+)</name>
        <dbReference type="ChEBI" id="CHEBI:29035"/>
    </cofactor>
</comment>
<evidence type="ECO:0000256" key="2">
    <source>
        <dbReference type="ARBA" id="ARBA00001913"/>
    </source>
</evidence>
<dbReference type="GO" id="GO:0030234">
    <property type="term" value="F:enzyme regulator activity"/>
    <property type="evidence" value="ECO:0007669"/>
    <property type="project" value="InterPro"/>
</dbReference>